<keyword evidence="4" id="KW-0809">Transit peptide</keyword>
<dbReference type="InterPro" id="IPR002035">
    <property type="entry name" value="VWF_A"/>
</dbReference>
<dbReference type="InterPro" id="IPR027417">
    <property type="entry name" value="P-loop_NTPase"/>
</dbReference>
<comment type="subcellular location">
    <subcellularLocation>
        <location evidence="1">Mitochondrion</location>
    </subcellularLocation>
</comment>
<dbReference type="PANTHER" id="PTHR21610:SF9">
    <property type="entry name" value="VON WILLEBRAND FACTOR A DOMAIN-CONTAINING PROTEIN 8"/>
    <property type="match status" value="1"/>
</dbReference>
<evidence type="ECO:0000259" key="9">
    <source>
        <dbReference type="PROSITE" id="PS50234"/>
    </source>
</evidence>
<name>A0A9P0BIQ6_CHRIL</name>
<dbReference type="GO" id="GO:0032991">
    <property type="term" value="C:protein-containing complex"/>
    <property type="evidence" value="ECO:0007669"/>
    <property type="project" value="UniProtKB-ARBA"/>
</dbReference>
<evidence type="ECO:0000256" key="2">
    <source>
        <dbReference type="ARBA" id="ARBA00022741"/>
    </source>
</evidence>
<dbReference type="InterPro" id="IPR036465">
    <property type="entry name" value="vWFA_dom_sf"/>
</dbReference>
<dbReference type="SUPFAM" id="SSF52540">
    <property type="entry name" value="P-loop containing nucleoside triphosphate hydrolases"/>
    <property type="match status" value="3"/>
</dbReference>
<dbReference type="Gene3D" id="3.40.50.300">
    <property type="entry name" value="P-loop containing nucleotide triphosphate hydrolases"/>
    <property type="match status" value="3"/>
</dbReference>
<protein>
    <recommendedName>
        <fullName evidence="7">von Willebrand factor A domain-containing protein 8</fullName>
    </recommendedName>
</protein>
<dbReference type="EMBL" id="LR824017">
    <property type="protein sequence ID" value="CAH0585506.1"/>
    <property type="molecule type" value="Genomic_DNA"/>
</dbReference>
<accession>A0A9P0BIQ6</accession>
<evidence type="ECO:0000256" key="7">
    <source>
        <dbReference type="ARBA" id="ARBA00070377"/>
    </source>
</evidence>
<dbReference type="PROSITE" id="PS50234">
    <property type="entry name" value="VWFA"/>
    <property type="match status" value="1"/>
</dbReference>
<feature type="compositionally biased region" description="Gly residues" evidence="8">
    <location>
        <begin position="1056"/>
        <end position="1074"/>
    </location>
</feature>
<dbReference type="InterPro" id="IPR039891">
    <property type="entry name" value="VWA8"/>
</dbReference>
<evidence type="ECO:0000256" key="3">
    <source>
        <dbReference type="ARBA" id="ARBA00022840"/>
    </source>
</evidence>
<keyword evidence="3" id="KW-0067">ATP-binding</keyword>
<dbReference type="GO" id="GO:0016887">
    <property type="term" value="F:ATP hydrolysis activity"/>
    <property type="evidence" value="ECO:0007669"/>
    <property type="project" value="InterPro"/>
</dbReference>
<evidence type="ECO:0000313" key="10">
    <source>
        <dbReference type="EMBL" id="CAH0585506.1"/>
    </source>
</evidence>
<evidence type="ECO:0000256" key="5">
    <source>
        <dbReference type="ARBA" id="ARBA00023128"/>
    </source>
</evidence>
<feature type="compositionally biased region" description="Basic and acidic residues" evidence="8">
    <location>
        <begin position="1026"/>
        <end position="1050"/>
    </location>
</feature>
<dbReference type="Gene3D" id="3.40.50.410">
    <property type="entry name" value="von Willebrand factor, type A domain"/>
    <property type="match status" value="1"/>
</dbReference>
<sequence>MYNPAVTVRRIDVLIRILGNRKQILAANPVRSYASEDKVTIGDISKDIKDPKKVEYVPRKYLTIEDAEIKSLSQSTLRNLRWMMQKDLLGQDMFLLGRPGPSRRKVALQYLELTQRELEYVALSRDTTEADLKQRREIQSSTAKYFDQSAVRAAVEGRVLVLEGIEKAERNVLPVLNNLLENREMHLEDGRFLVPASRYDKLLEEHGAEEVTKWRLVRVDENFRVIALGLPVPRYSGQPLDPPLRSRFQARDVATIGFGEHLSVLKDEAPRVDPVKLEQLLSAAYALISPELQQVSLPDFPVDSLQAAALILERNPNIPIHKLIYLLYPYNSFLSKEHVKNVEAVLHNLKINTSSKWNIAFQGVEFKGNQALVNMEIDGAKSQFSVPCGSRKTGEYNKHMIKTAYQSELLNELLLSHSVGDFCIIGPKGCGKSLLVAQLSSLLGYTIEPIVLYQDMTARDLVQQRTTLDNGDTVWRNSALVDAALKGHLAVLDGLHRIHASTLAVLHRLVHDRELQLHDGTRLLRQDRYDELLAAGVTEAQLEQNGVKKIHPAFRIVALAEPPVLGRGQQWLSPEILSLFIFHEMRNLSKSEEIFIINSLYGDISQPLHSIINLADELRRSEDSTLKNLSSSLSTRQLLRIASRMSKYPTDSAYETVQQTFLAKFLPNLARRALDGASQKLGIDPPRRFGVFGNNPAETKVECSVKDNVLTIGNTSTKIFETDALTKVPDILFYDVPQHMRLLEWLLQDFLLGNHLLLVGNQGVGKNKIADRLLQLLNRPREYIQLHRDTTVQSLTVQPTVKDGVVVYEDSPLVKAVKYGHVLVVDEADKAPTHVTCILKTLVENGEMILSDGRRIVPKNMLESSGGEVSSFIPVHDDFRMIVLANRPGFPFLGNDFFASLGDLFSCHAVDNPSIESEMELLRSYGPDVPHDVMKKLVQAFAILRDKADQGQLTYPYSTRELVNIVKHLQKYPGEDLATAIGNVFDFDRYSKDMADTLLEVLHSSGLPTDGVLEGRSKDALKKIQLTVDRHSGKDVSSPKHGKEDPKNEPHVGGNTWAGGTGGRDTAGLGGKGGPYRLDKGHDVHQLSDAEKDDIPDHVKQAARDMNRKAFEERLKEIQMSEYDAKLYGQFYRAVQPQIGALRGVLAELQAKKKERQWSRHQTSGELDDGKIIEGLAGERSIYRRRAEQEPPPGAPPDKPKRLRLVVDVSGSMYRFNSYDGRLERSMEAVVLLTEALKGYEARIRYDMLGHSGEDHALELVRVDRPPDNEKQRLQIIRTMHAHAQFCWSGDNTLPAAKHAIASIAAEDADEAIVLILSDANLRRYGIQPEELGTILTSDHRVQAHVIFIGSLGDEANSLLRRLPAGHAHVCMDVASLPQIMQQIFASSLLQSSSN</sequence>
<comment type="function">
    <text evidence="6">Exhibits ATPase activity in vitro.</text>
</comment>
<dbReference type="GO" id="GO:0005739">
    <property type="term" value="C:mitochondrion"/>
    <property type="evidence" value="ECO:0007669"/>
    <property type="project" value="UniProtKB-SubCell"/>
</dbReference>
<evidence type="ECO:0000256" key="8">
    <source>
        <dbReference type="SAM" id="MobiDB-lite"/>
    </source>
</evidence>
<keyword evidence="11" id="KW-1185">Reference proteome</keyword>
<feature type="region of interest" description="Disordered" evidence="8">
    <location>
        <begin position="1026"/>
        <end position="1081"/>
    </location>
</feature>
<reference evidence="10" key="1">
    <citation type="submission" date="2021-12" db="EMBL/GenBank/DDBJ databases">
        <authorList>
            <person name="King R."/>
        </authorList>
    </citation>
    <scope>NUCLEOTIDE SEQUENCE</scope>
</reference>
<evidence type="ECO:0000256" key="6">
    <source>
        <dbReference type="ARBA" id="ARBA00055988"/>
    </source>
</evidence>
<gene>
    <name evidence="10" type="ORF">CINC_LOCUS2850</name>
</gene>
<evidence type="ECO:0000313" key="11">
    <source>
        <dbReference type="Proteomes" id="UP001154114"/>
    </source>
</evidence>
<dbReference type="FunFam" id="3.40.50.300:FF:000663">
    <property type="entry name" value="von Willebrand factor A domain containing 8"/>
    <property type="match status" value="1"/>
</dbReference>
<evidence type="ECO:0000256" key="4">
    <source>
        <dbReference type="ARBA" id="ARBA00022946"/>
    </source>
</evidence>
<dbReference type="InterPro" id="IPR003593">
    <property type="entry name" value="AAA+_ATPase"/>
</dbReference>
<dbReference type="SMART" id="SM00382">
    <property type="entry name" value="AAA"/>
    <property type="match status" value="2"/>
</dbReference>
<dbReference type="SUPFAM" id="SSF53300">
    <property type="entry name" value="vWA-like"/>
    <property type="match status" value="1"/>
</dbReference>
<evidence type="ECO:0000256" key="1">
    <source>
        <dbReference type="ARBA" id="ARBA00004173"/>
    </source>
</evidence>
<keyword evidence="5" id="KW-0496">Mitochondrion</keyword>
<dbReference type="SMART" id="SM00327">
    <property type="entry name" value="VWA"/>
    <property type="match status" value="1"/>
</dbReference>
<dbReference type="InterPro" id="IPR011704">
    <property type="entry name" value="ATPase_dyneun-rel_AAA"/>
</dbReference>
<keyword evidence="2" id="KW-0547">Nucleotide-binding</keyword>
<feature type="domain" description="VWFA" evidence="9">
    <location>
        <begin position="1202"/>
        <end position="1384"/>
    </location>
</feature>
<dbReference type="PANTHER" id="PTHR21610">
    <property type="entry name" value="VON WILLEBRAND FACTOR A DOMAIN-CONTAINING PROTEIN 8"/>
    <property type="match status" value="1"/>
</dbReference>
<dbReference type="OrthoDB" id="5186at2759"/>
<dbReference type="Proteomes" id="UP001154114">
    <property type="component" value="Chromosome 14"/>
</dbReference>
<organism evidence="10 11">
    <name type="scientific">Chrysodeixis includens</name>
    <name type="common">Soybean looper</name>
    <name type="synonym">Pseudoplusia includens</name>
    <dbReference type="NCBI Taxonomy" id="689277"/>
    <lineage>
        <taxon>Eukaryota</taxon>
        <taxon>Metazoa</taxon>
        <taxon>Ecdysozoa</taxon>
        <taxon>Arthropoda</taxon>
        <taxon>Hexapoda</taxon>
        <taxon>Insecta</taxon>
        <taxon>Pterygota</taxon>
        <taxon>Neoptera</taxon>
        <taxon>Endopterygota</taxon>
        <taxon>Lepidoptera</taxon>
        <taxon>Glossata</taxon>
        <taxon>Ditrysia</taxon>
        <taxon>Noctuoidea</taxon>
        <taxon>Noctuidae</taxon>
        <taxon>Plusiinae</taxon>
        <taxon>Chrysodeixis</taxon>
    </lineage>
</organism>
<proteinExistence type="predicted"/>
<dbReference type="FunFam" id="3.40.50.300:FF:000587">
    <property type="entry name" value="von Willebrand factor A domain containing 8"/>
    <property type="match status" value="1"/>
</dbReference>
<dbReference type="Pfam" id="PF07728">
    <property type="entry name" value="AAA_5"/>
    <property type="match status" value="3"/>
</dbReference>
<dbReference type="GO" id="GO:0005524">
    <property type="term" value="F:ATP binding"/>
    <property type="evidence" value="ECO:0007669"/>
    <property type="project" value="UniProtKB-KW"/>
</dbReference>